<dbReference type="RefSeq" id="WP_092736784.1">
    <property type="nucleotide sequence ID" value="NZ_FNAS01000010.1"/>
</dbReference>
<reference evidence="1 2" key="1">
    <citation type="submission" date="2016-10" db="EMBL/GenBank/DDBJ databases">
        <authorList>
            <person name="de Groot N.N."/>
        </authorList>
    </citation>
    <scope>NUCLEOTIDE SEQUENCE [LARGE SCALE GENOMIC DNA]</scope>
    <source>
        <strain evidence="1 2">DSM 24015</strain>
    </source>
</reference>
<dbReference type="AlphaFoldDB" id="A0A1G7DB25"/>
<name>A0A1G7DB25_9FLAO</name>
<gene>
    <name evidence="1" type="ORF">SAMN05421544_11051</name>
</gene>
<sequence length="63" mass="7264">MRPKNLTSIKVLEKCGINRIGALDDVSNREKNLIFQLFKPKTKKNFTYGKTSFTNIAYWLVGI</sequence>
<keyword evidence="2" id="KW-1185">Reference proteome</keyword>
<dbReference type="EMBL" id="FNAS01000010">
    <property type="protein sequence ID" value="SDE47945.1"/>
    <property type="molecule type" value="Genomic_DNA"/>
</dbReference>
<evidence type="ECO:0000313" key="2">
    <source>
        <dbReference type="Proteomes" id="UP000198517"/>
    </source>
</evidence>
<dbReference type="Proteomes" id="UP000198517">
    <property type="component" value="Unassembled WGS sequence"/>
</dbReference>
<dbReference type="OrthoDB" id="9788916at2"/>
<proteinExistence type="predicted"/>
<protein>
    <submittedName>
        <fullName evidence="1">Uncharacterized protein</fullName>
    </submittedName>
</protein>
<organism evidence="1 2">
    <name type="scientific">Riemerella columbipharyngis</name>
    <dbReference type="NCBI Taxonomy" id="1071918"/>
    <lineage>
        <taxon>Bacteria</taxon>
        <taxon>Pseudomonadati</taxon>
        <taxon>Bacteroidota</taxon>
        <taxon>Flavobacteriia</taxon>
        <taxon>Flavobacteriales</taxon>
        <taxon>Weeksellaceae</taxon>
        <taxon>Riemerella</taxon>
    </lineage>
</organism>
<accession>A0A1G7DB25</accession>
<evidence type="ECO:0000313" key="1">
    <source>
        <dbReference type="EMBL" id="SDE47945.1"/>
    </source>
</evidence>